<comment type="function">
    <text evidence="8">Involved in formation of the rod shape of the cell. May also contribute to regulation of formation of penicillin-binding proteins.</text>
</comment>
<evidence type="ECO:0000256" key="8">
    <source>
        <dbReference type="PIRNR" id="PIRNR018472"/>
    </source>
</evidence>
<keyword evidence="8" id="KW-0997">Cell inner membrane</keyword>
<name>A0ABT2FIC7_9GAMM</name>
<dbReference type="InterPro" id="IPR007227">
    <property type="entry name" value="Cell_shape_determining_MreD"/>
</dbReference>
<dbReference type="PANTHER" id="PTHR37484:SF1">
    <property type="entry name" value="ROD SHAPE-DETERMINING PROTEIN MRED"/>
    <property type="match status" value="1"/>
</dbReference>
<comment type="similarity">
    <text evidence="2 8">Belongs to the MreD family.</text>
</comment>
<evidence type="ECO:0000256" key="6">
    <source>
        <dbReference type="ARBA" id="ARBA00022989"/>
    </source>
</evidence>
<dbReference type="InterPro" id="IPR026034">
    <property type="entry name" value="MreD_proteobac"/>
</dbReference>
<dbReference type="PIRSF" id="PIRSF018472">
    <property type="entry name" value="MreD_proteobac"/>
    <property type="match status" value="1"/>
</dbReference>
<proteinExistence type="inferred from homology"/>
<gene>
    <name evidence="10" type="primary">mreD</name>
    <name evidence="10" type="ORF">L9G74_06135</name>
</gene>
<dbReference type="Proteomes" id="UP001201549">
    <property type="component" value="Unassembled WGS sequence"/>
</dbReference>
<comment type="subcellular location">
    <subcellularLocation>
        <location evidence="8">Cell inner membrane</location>
    </subcellularLocation>
    <subcellularLocation>
        <location evidence="1">Cell membrane</location>
        <topology evidence="1">Multi-pass membrane protein</topology>
    </subcellularLocation>
</comment>
<dbReference type="EMBL" id="JAKOGG010000003">
    <property type="protein sequence ID" value="MCS4556013.1"/>
    <property type="molecule type" value="Genomic_DNA"/>
</dbReference>
<keyword evidence="4 9" id="KW-0812">Transmembrane</keyword>
<dbReference type="Pfam" id="PF04093">
    <property type="entry name" value="MreD"/>
    <property type="match status" value="1"/>
</dbReference>
<evidence type="ECO:0000256" key="1">
    <source>
        <dbReference type="ARBA" id="ARBA00004651"/>
    </source>
</evidence>
<keyword evidence="3 8" id="KW-1003">Cell membrane</keyword>
<feature type="transmembrane region" description="Helical" evidence="9">
    <location>
        <begin position="6"/>
        <end position="26"/>
    </location>
</feature>
<accession>A0ABT2FIC7</accession>
<dbReference type="RefSeq" id="WP_238895420.1">
    <property type="nucleotide sequence ID" value="NZ_JAKOGG010000003.1"/>
</dbReference>
<protein>
    <recommendedName>
        <fullName evidence="8">Rod shape-determining protein MreD</fullName>
    </recommendedName>
</protein>
<comment type="caution">
    <text evidence="10">The sequence shown here is derived from an EMBL/GenBank/DDBJ whole genome shotgun (WGS) entry which is preliminary data.</text>
</comment>
<evidence type="ECO:0000256" key="4">
    <source>
        <dbReference type="ARBA" id="ARBA00022692"/>
    </source>
</evidence>
<evidence type="ECO:0000256" key="2">
    <source>
        <dbReference type="ARBA" id="ARBA00007776"/>
    </source>
</evidence>
<dbReference type="NCBIfam" id="TIGR03426">
    <property type="entry name" value="shape_MreD"/>
    <property type="match status" value="1"/>
</dbReference>
<evidence type="ECO:0000256" key="3">
    <source>
        <dbReference type="ARBA" id="ARBA00022475"/>
    </source>
</evidence>
<dbReference type="PANTHER" id="PTHR37484">
    <property type="entry name" value="ROD SHAPE-DETERMINING PROTEIN MRED"/>
    <property type="match status" value="1"/>
</dbReference>
<reference evidence="11" key="1">
    <citation type="submission" date="2023-07" db="EMBL/GenBank/DDBJ databases">
        <title>Shewanella mangrovi sp. nov., an acetaldehyde- degrading bacterium isolated from mangrove sediment.</title>
        <authorList>
            <person name="Liu Y."/>
        </authorList>
    </citation>
    <scope>NUCLEOTIDE SEQUENCE [LARGE SCALE GENOMIC DNA]</scope>
    <source>
        <strain evidence="11">C32</strain>
    </source>
</reference>
<feature type="transmembrane region" description="Helical" evidence="9">
    <location>
        <begin position="104"/>
        <end position="122"/>
    </location>
</feature>
<keyword evidence="7 8" id="KW-0472">Membrane</keyword>
<evidence type="ECO:0000256" key="7">
    <source>
        <dbReference type="ARBA" id="ARBA00023136"/>
    </source>
</evidence>
<feature type="transmembrane region" description="Helical" evidence="9">
    <location>
        <begin position="134"/>
        <end position="152"/>
    </location>
</feature>
<evidence type="ECO:0000256" key="9">
    <source>
        <dbReference type="SAM" id="Phobius"/>
    </source>
</evidence>
<keyword evidence="6 9" id="KW-1133">Transmembrane helix</keyword>
<keyword evidence="11" id="KW-1185">Reference proteome</keyword>
<evidence type="ECO:0000313" key="10">
    <source>
        <dbReference type="EMBL" id="MCS4556013.1"/>
    </source>
</evidence>
<evidence type="ECO:0000313" key="11">
    <source>
        <dbReference type="Proteomes" id="UP001201549"/>
    </source>
</evidence>
<sequence>MTLEHAHGRLVVWCSLLIGLLFELMPVPDVVMPFRPDWLLLIMIYWAMALPHRYNILTAFVIGTLLDVLLGAHLGIRSLAYSLVIYLIVINFQRLRTFPVLQQSVIIGLVLCCYHLIVFWVQFLLDRPPFSFELLLPALSGMILWRWIYWVLRRLRRRYKVK</sequence>
<keyword evidence="5 8" id="KW-0133">Cell shape</keyword>
<organism evidence="10 11">
    <name type="scientific">Shewanella electrica</name>
    <dbReference type="NCBI Taxonomy" id="515560"/>
    <lineage>
        <taxon>Bacteria</taxon>
        <taxon>Pseudomonadati</taxon>
        <taxon>Pseudomonadota</taxon>
        <taxon>Gammaproteobacteria</taxon>
        <taxon>Alteromonadales</taxon>
        <taxon>Shewanellaceae</taxon>
        <taxon>Shewanella</taxon>
    </lineage>
</organism>
<evidence type="ECO:0000256" key="5">
    <source>
        <dbReference type="ARBA" id="ARBA00022960"/>
    </source>
</evidence>